<evidence type="ECO:0000313" key="17">
    <source>
        <dbReference type="EMBL" id="EAE1631580.1"/>
    </source>
</evidence>
<dbReference type="Proteomes" id="UP000522199">
    <property type="component" value="Unassembled WGS sequence"/>
</dbReference>
<dbReference type="EMBL" id="AABAWE010000003">
    <property type="protein sequence ID" value="EAG2087092.1"/>
    <property type="molecule type" value="Genomic_DNA"/>
</dbReference>
<evidence type="ECO:0000313" key="131">
    <source>
        <dbReference type="Proteomes" id="UP000478682"/>
    </source>
</evidence>
<dbReference type="EMBL" id="AALEDS010000005">
    <property type="protein sequence ID" value="ECY6544086.1"/>
    <property type="molecule type" value="Genomic_DNA"/>
</dbReference>
<evidence type="ECO:0000313" key="53">
    <source>
        <dbReference type="EMBL" id="ECL0129664.1"/>
    </source>
</evidence>
<dbReference type="KEGG" id="lmok:CQ02_10845"/>
<evidence type="ECO:0000313" key="83">
    <source>
        <dbReference type="EMBL" id="OET50149.1"/>
    </source>
</evidence>
<evidence type="ECO:0000313" key="66">
    <source>
        <dbReference type="EMBL" id="HAA8051856.1"/>
    </source>
</evidence>
<dbReference type="Proteomes" id="UP000840569">
    <property type="component" value="Unassembled WGS sequence"/>
</dbReference>
<evidence type="ECO:0000313" key="130">
    <source>
        <dbReference type="Proteomes" id="UP000470497"/>
    </source>
</evidence>
<dbReference type="Proteomes" id="UP000481141">
    <property type="component" value="Unassembled WGS sequence"/>
</dbReference>
<evidence type="ECO:0000313" key="55">
    <source>
        <dbReference type="EMBL" id="ECX6924713.1"/>
    </source>
</evidence>
<dbReference type="EMBL" id="AAANYR010000002">
    <property type="protein sequence ID" value="EAD5785858.1"/>
    <property type="molecule type" value="Genomic_DNA"/>
</dbReference>
<evidence type="ECO:0000313" key="98">
    <source>
        <dbReference type="Proteomes" id="UP000339309"/>
    </source>
</evidence>
<evidence type="ECO:0000313" key="47">
    <source>
        <dbReference type="EMBL" id="EAK8896112.1"/>
    </source>
</evidence>
<dbReference type="Proteomes" id="UP000421738">
    <property type="component" value="Unassembled WGS sequence"/>
</dbReference>
<evidence type="ECO:0000313" key="21">
    <source>
        <dbReference type="EMBL" id="EAE4942177.1"/>
    </source>
</evidence>
<evidence type="ECO:0000313" key="60">
    <source>
        <dbReference type="EMBL" id="EDN8269474.1"/>
    </source>
</evidence>
<evidence type="ECO:0000313" key="150">
    <source>
        <dbReference type="Proteomes" id="UP000544530"/>
    </source>
</evidence>
<evidence type="ECO:0000313" key="95">
    <source>
        <dbReference type="Proteomes" id="UP000335978"/>
    </source>
</evidence>
<reference evidence="137 140" key="6">
    <citation type="submission" date="2019-04" db="EMBL/GenBank/DDBJ databases">
        <authorList>
            <person name="Ashton P.M."/>
            <person name="Dallman T."/>
            <person name="Nair S."/>
            <person name="De Pinna E."/>
            <person name="Peters T."/>
            <person name="Grant K."/>
        </authorList>
    </citation>
    <scope>NUCLEOTIDE SEQUENCE [LARGE SCALE GENOMIC DNA]</scope>
    <source>
        <strain evidence="42 146">282333</strain>
        <strain evidence="44 145">282352</strain>
        <strain evidence="37 151">289003</strain>
        <strain evidence="40 155">406731</strain>
        <strain evidence="38 153">429821</strain>
        <strain evidence="41 140">562417</strain>
        <strain evidence="43 144">562428</strain>
        <strain evidence="39 137">563356</strain>
        <strain evidence="2 120">688377</strain>
        <strain evidence="53 133">760311</strain>
        <strain evidence="63 129">788324</strain>
        <strain evidence="61 125">833351</strain>
        <strain evidence="64 130">883775</strain>
        <strain evidence="19">RL15000161</strain>
        <strain evidence="20">RL15000271</strain>
        <strain evidence="21">RL15000286</strain>
        <strain evidence="22">RL15000440</strain>
    </source>
</reference>
<dbReference type="Proteomes" id="UP000544530">
    <property type="component" value="Unassembled WGS sequence"/>
</dbReference>
<dbReference type="Proteomes" id="UP000339309">
    <property type="component" value="Unassembled WGS sequence"/>
</dbReference>
<dbReference type="Proteomes" id="UP000285054">
    <property type="component" value="Unassembled WGS sequence"/>
</dbReference>
<dbReference type="EMBL" id="AAKHCT010000002">
    <property type="protein sequence ID" value="ECR7122587.1"/>
    <property type="molecule type" value="Genomic_DNA"/>
</dbReference>
<dbReference type="Proteomes" id="UP000548278">
    <property type="component" value="Unassembled WGS sequence"/>
</dbReference>
<evidence type="ECO:0000313" key="160">
    <source>
        <dbReference type="Proteomes" id="UP000841561"/>
    </source>
</evidence>
<dbReference type="Proteomes" id="UP000368512">
    <property type="component" value="Unassembled WGS sequence"/>
</dbReference>
<dbReference type="EMBL" id="DAAIJL010000002">
    <property type="protein sequence ID" value="HAB8556362.1"/>
    <property type="molecule type" value="Genomic_DNA"/>
</dbReference>
<evidence type="ECO:0000313" key="118">
    <source>
        <dbReference type="Proteomes" id="UP000406081"/>
    </source>
</evidence>
<evidence type="ECO:0000313" key="151">
    <source>
        <dbReference type="Proteomes" id="UP000546397"/>
    </source>
</evidence>
<reference evidence="119 138" key="5">
    <citation type="submission" date="2019-04" db="EMBL/GenBank/DDBJ databases">
        <authorList>
            <consortium name="GenomeTrakr network: Whole genome sequencing for foodborne pathogen traceback"/>
        </authorList>
    </citation>
    <scope>NUCLEOTIDE SEQUENCE [LARGE SCALE GENOMIC DNA]</scope>
    <source>
        <strain evidence="34 152">CFSAN004300</strain>
        <strain evidence="36 138">CFSAN072474</strain>
        <strain evidence="35 139">CFSAN072502</strain>
        <strain evidence="56 106">FLAG-55987</strain>
        <strain evidence="33 147">NRRL B-33244</strain>
        <strain evidence="48 119">PHLUSALM00088</strain>
    </source>
</reference>
<dbReference type="EMBL" id="DAAEEB010000001">
    <property type="protein sequence ID" value="HAA8051856.1"/>
    <property type="molecule type" value="Genomic_DNA"/>
</dbReference>
<evidence type="ECO:0000313" key="37">
    <source>
        <dbReference type="EMBL" id="EAG9520064.1"/>
    </source>
</evidence>
<dbReference type="EMBL" id="AABBAW010000004">
    <property type="protein sequence ID" value="EAG2515250.1"/>
    <property type="molecule type" value="Genomic_DNA"/>
</dbReference>
<evidence type="ECO:0000313" key="20">
    <source>
        <dbReference type="EMBL" id="EAE2898217.1"/>
    </source>
</evidence>
<evidence type="ECO:0000313" key="70">
    <source>
        <dbReference type="EMBL" id="HAB7721500.1"/>
    </source>
</evidence>
<dbReference type="Proteomes" id="UP000525068">
    <property type="component" value="Unassembled WGS sequence"/>
</dbReference>
<evidence type="ECO:0000313" key="10">
    <source>
        <dbReference type="EMBL" id="EAD3792985.1"/>
    </source>
</evidence>
<dbReference type="Proteomes" id="UP000398321">
    <property type="component" value="Unassembled WGS sequence"/>
</dbReference>
<dbReference type="Proteomes" id="UP000844471">
    <property type="component" value="Unassembled WGS sequence"/>
</dbReference>
<evidence type="ECO:0000313" key="18">
    <source>
        <dbReference type="EMBL" id="EAE2353609.1"/>
    </source>
</evidence>
<evidence type="ECO:0000313" key="44">
    <source>
        <dbReference type="EMBL" id="EAH3294260.1"/>
    </source>
</evidence>
<evidence type="ECO:0000313" key="79">
    <source>
        <dbReference type="EMBL" id="HAO5922884.1"/>
    </source>
</evidence>
<reference evidence="115 116" key="7">
    <citation type="submission" date="2019-07" db="EMBL/GenBank/DDBJ databases">
        <authorList>
            <consortium name="GenomeTrakr: Next Generation Sequencing Network for Food Pathogen Tracability"/>
        </authorList>
    </citation>
    <scope>NUCLEOTIDE SEQUENCE [LARGE SCALE GENOMIC DNA]</scope>
    <source>
        <strain evidence="29 154">10B02965A-1</strain>
        <strain evidence="24 118">ARS-CC9329</strain>
        <strain evidence="14 114">CFSAN008016</strain>
        <strain evidence="7 108">CFSAN008042</strain>
        <strain evidence="1 104">CFSAN060999</strain>
        <strain evidence="31 143">CFSAN063727</strain>
        <strain evidence="58 95">CFSAN085184</strain>
        <strain evidence="59 124">CFSAN102901</strain>
        <strain evidence="17 109">FDA00006304</strain>
        <strain evidence="16 113">FDA00006494</strain>
        <strain evidence="4 107">FDA00007096</strain>
        <strain evidence="9 117">FDA00008584</strain>
        <strain evidence="5 112">FDA00009539</strain>
        <strain evidence="27">FDA00011243</strain>
        <strain evidence="81 89">FDA00013213</strain>
        <strain evidence="6 94">FDA00013332</strain>
        <strain evidence="12 99">FDA00013853</strain>
        <strain evidence="49">FDA00014181</strain>
        <strain evidence="50 122">FDA00014336</strain>
        <strain evidence="52 115">FDA00014370</strain>
        <strain evidence="51 116">FDA00014392</strain>
        <strain evidence="60 127">FDA00015028</strain>
        <strain evidence="65">FDA00015054</strain>
        <strain evidence="30 148">FDA1005580-S054-001</strain>
        <strain evidence="135">FDA1077646-S145-002</strain>
        <strain evidence="132">FDA1090798-S029-001</strain>
        <strain evidence="134">FDA956581-098-004</strain>
        <strain evidence="28 141">FDA960927-006-004</strain>
        <strain evidence="32 156">FLAG-38921</strain>
        <strain evidence="55 123">FLAG-51482A</strain>
        <strain evidence="26 97">FLAG-54356</strain>
        <strain evidence="15 103">FLAG-78586</strain>
        <strain evidence="11 111">FSIS31901579</strain>
        <strain evidence="45 142">LS1344</strain>
        <strain evidence="46 149">LS1419</strain>
        <strain evidence="13 110">NYAG13B12507-5</strain>
        <strain evidence="62 128">OSF101448</strain>
        <strain evidence="10 100">VA-WGS-00405</strain>
    </source>
</reference>
<accession>A0A0D8WY50</accession>
<evidence type="ECO:0000313" key="82">
    <source>
        <dbReference type="EMBL" id="NYA02648.1"/>
    </source>
</evidence>
<dbReference type="Proteomes" id="UP000533021">
    <property type="component" value="Unassembled WGS sequence"/>
</dbReference>
<evidence type="ECO:0000313" key="117">
    <source>
        <dbReference type="Proteomes" id="UP000403352"/>
    </source>
</evidence>
<dbReference type="Proteomes" id="UP000528151">
    <property type="component" value="Unassembled WGS sequence"/>
</dbReference>
<evidence type="ECO:0000313" key="129">
    <source>
        <dbReference type="Proteomes" id="UP000467536"/>
    </source>
</evidence>
<evidence type="ECO:0000313" key="61">
    <source>
        <dbReference type="EMBL" id="EDN9628869.1"/>
    </source>
</evidence>
<dbReference type="Proteomes" id="UP000423131">
    <property type="component" value="Unassembled WGS sequence"/>
</dbReference>
<dbReference type="Proteomes" id="UP000566721">
    <property type="component" value="Unassembled WGS sequence"/>
</dbReference>
<dbReference type="EMBL" id="AAAIXK010000003">
    <property type="protein sequence ID" value="EAC5550272.1"/>
    <property type="molecule type" value="Genomic_DNA"/>
</dbReference>
<dbReference type="Proteomes" id="UP000354255">
    <property type="component" value="Unassembled WGS sequence"/>
</dbReference>
<evidence type="ECO:0000313" key="38">
    <source>
        <dbReference type="EMBL" id="EAG9855662.1"/>
    </source>
</evidence>
<dbReference type="EMBL" id="QDAY01000002">
    <property type="protein sequence ID" value="KAA9450436.1"/>
    <property type="molecule type" value="Genomic_DNA"/>
</dbReference>
<dbReference type="EMBL" id="AABGVJ010000002">
    <property type="protein sequence ID" value="EAH4372732.1"/>
    <property type="molecule type" value="Genomic_DNA"/>
</dbReference>
<dbReference type="Proteomes" id="UP000364988">
    <property type="component" value="Unassembled WGS sequence"/>
</dbReference>
<dbReference type="Proteomes" id="UP000393182">
    <property type="component" value="Unassembled WGS sequence"/>
</dbReference>
<dbReference type="EMBL" id="DAAJCS010000003">
    <property type="protein sequence ID" value="HAC0012530.1"/>
    <property type="molecule type" value="Genomic_DNA"/>
</dbReference>
<evidence type="ECO:0000313" key="11">
    <source>
        <dbReference type="EMBL" id="EAD5774909.1"/>
    </source>
</evidence>
<dbReference type="EMBL" id="AAASLB010000004">
    <property type="protein sequence ID" value="EAE4942177.1"/>
    <property type="molecule type" value="Genomic_DNA"/>
</dbReference>
<dbReference type="EMBL" id="AAASTI010000005">
    <property type="protein sequence ID" value="EAE5604481.1"/>
    <property type="molecule type" value="Genomic_DNA"/>
</dbReference>
<evidence type="ECO:0000313" key="63">
    <source>
        <dbReference type="EMBL" id="EDO0986285.1"/>
    </source>
</evidence>
<dbReference type="Proteomes" id="UP000478682">
    <property type="component" value="Unassembled WGS sequence"/>
</dbReference>
<dbReference type="EMBL" id="AAARLF010000005">
    <property type="protein sequence ID" value="EAE2898217.1"/>
    <property type="molecule type" value="Genomic_DNA"/>
</dbReference>
<dbReference type="EMBL" id="AABEMN010000013">
    <property type="protein sequence ID" value="EAG9520064.1"/>
    <property type="molecule type" value="Genomic_DNA"/>
</dbReference>
<dbReference type="EMBL" id="DAAHUJ010000002">
    <property type="protein sequence ID" value="HAB7363510.1"/>
    <property type="molecule type" value="Genomic_DNA"/>
</dbReference>
<dbReference type="EMBL" id="AAAQJJ010000002">
    <property type="protein sequence ID" value="EAE0769013.1"/>
    <property type="molecule type" value="Genomic_DNA"/>
</dbReference>
<evidence type="ECO:0000313" key="128">
    <source>
        <dbReference type="Proteomes" id="UP000467347"/>
    </source>
</evidence>
<evidence type="ECO:0000313" key="92">
    <source>
        <dbReference type="Proteomes" id="UP000285054"/>
    </source>
</evidence>
<evidence type="ECO:0000313" key="145">
    <source>
        <dbReference type="Proteomes" id="UP000530452"/>
    </source>
</evidence>
<dbReference type="EMBL" id="AAJEKY010000001">
    <property type="protein sequence ID" value="ECL0129664.1"/>
    <property type="molecule type" value="Genomic_DNA"/>
</dbReference>
<reference evidence="80 126" key="4">
    <citation type="submission" date="2018-04" db="EMBL/GenBank/DDBJ databases">
        <title>Genome Analysis of a Prevalent Clone of Listeria monocytogenes Sequence Type 87 in China.</title>
        <authorList>
            <person name="Wang Y."/>
        </authorList>
    </citation>
    <scope>NUCLEOTIDE SEQUENCE [LARGE SCALE GENOMIC DNA]</scope>
    <source>
        <strain evidence="80 126">ICDC_LM1523</strain>
    </source>
</reference>
<dbReference type="Proteomes" id="UP000845014">
    <property type="component" value="Unassembled WGS sequence"/>
</dbReference>
<evidence type="ECO:0000313" key="26">
    <source>
        <dbReference type="EMBL" id="EAG2087092.1"/>
    </source>
</evidence>
<dbReference type="EMBL" id="QXKO01000002">
    <property type="protein sequence ID" value="RJZ22896.1"/>
    <property type="molecule type" value="Genomic_DNA"/>
</dbReference>
<evidence type="ECO:0000313" key="159">
    <source>
        <dbReference type="Proteomes" id="UP000841146"/>
    </source>
</evidence>
<dbReference type="Proteomes" id="UP000549379">
    <property type="component" value="Unassembled WGS sequence"/>
</dbReference>
<dbReference type="Proteomes" id="UP000843775">
    <property type="component" value="Unassembled WGS sequence"/>
</dbReference>
<sequence length="65" mass="7363">MEKFLFNATLFASALLLMVGIFKSSIPITAISLVLAVVSQHFFRKKYPKQTRSYREIVAAKQKKG</sequence>
<evidence type="ECO:0000313" key="156">
    <source>
        <dbReference type="Proteomes" id="UP000566721"/>
    </source>
</evidence>
<dbReference type="EMBL" id="AACKFB010000016">
    <property type="protein sequence ID" value="EAK9428704.1"/>
    <property type="molecule type" value="Genomic_DNA"/>
</dbReference>
<evidence type="ECO:0000313" key="153">
    <source>
        <dbReference type="Proteomes" id="UP000548826"/>
    </source>
</evidence>
<evidence type="ECO:0000313" key="39">
    <source>
        <dbReference type="EMBL" id="EAH0216871.1"/>
    </source>
</evidence>
<dbReference type="Proteomes" id="UP000467247">
    <property type="component" value="Unassembled WGS sequence"/>
</dbReference>
<evidence type="ECO:0000313" key="141">
    <source>
        <dbReference type="Proteomes" id="UP000525850"/>
    </source>
</evidence>
<evidence type="ECO:0000313" key="107">
    <source>
        <dbReference type="Proteomes" id="UP000365297"/>
    </source>
</evidence>
<dbReference type="EMBL" id="CP098507">
    <property type="protein sequence ID" value="UUJ79215.1"/>
    <property type="molecule type" value="Genomic_DNA"/>
</dbReference>
<dbReference type="AlphaFoldDB" id="A0A0D8WY50"/>
<dbReference type="EMBL" id="DAAIRR010000002">
    <property type="protein sequence ID" value="HAB9175938.1"/>
    <property type="molecule type" value="Genomic_DNA"/>
</dbReference>
<dbReference type="Proteomes" id="UP000853596">
    <property type="component" value="Unassembled WGS sequence"/>
</dbReference>
<dbReference type="Proteomes" id="UP000269407">
    <property type="component" value="Unassembled WGS sequence"/>
</dbReference>
<dbReference type="EMBL" id="DAAHYZ010000003">
    <property type="protein sequence ID" value="HAB7721500.1"/>
    <property type="molecule type" value="Genomic_DNA"/>
</dbReference>
<dbReference type="EMBL" id="AAAQOE010000002">
    <property type="protein sequence ID" value="EAE1095924.1"/>
    <property type="molecule type" value="Genomic_DNA"/>
</dbReference>
<evidence type="ECO:0000313" key="89">
    <source>
        <dbReference type="Proteomes" id="UP000269407"/>
    </source>
</evidence>
<dbReference type="Proteomes" id="UP000527632">
    <property type="component" value="Unassembled WGS sequence"/>
</dbReference>
<dbReference type="Proteomes" id="UP000406081">
    <property type="component" value="Unassembled WGS sequence"/>
</dbReference>
<dbReference type="Proteomes" id="UP000478945">
    <property type="component" value="Unassembled WGS sequence"/>
</dbReference>
<dbReference type="Proteomes" id="UP000358545">
    <property type="component" value="Unassembled WGS sequence"/>
</dbReference>
<evidence type="ECO:0000313" key="101">
    <source>
        <dbReference type="Proteomes" id="UP000350032"/>
    </source>
</evidence>
<dbReference type="Proteomes" id="UP000368805">
    <property type="component" value="Unassembled WGS sequence"/>
</dbReference>
<evidence type="ECO:0000313" key="87">
    <source>
        <dbReference type="EMBL" id="TYU50398.1"/>
    </source>
</evidence>
<evidence type="ECO:0000313" key="94">
    <source>
        <dbReference type="Proteomes" id="UP000331186"/>
    </source>
</evidence>
<evidence type="ECO:0000313" key="58">
    <source>
        <dbReference type="EMBL" id="EDH0841155.1"/>
    </source>
</evidence>
<dbReference type="Proteomes" id="UP000841146">
    <property type="component" value="Unassembled WGS sequence"/>
</dbReference>
<evidence type="ECO:0000313" key="25">
    <source>
        <dbReference type="EMBL" id="EAG1894453.1"/>
    </source>
</evidence>
<dbReference type="EMBL" id="AABAIH010000002">
    <property type="protein sequence ID" value="EAG0994529.1"/>
    <property type="molecule type" value="Genomic_DNA"/>
</dbReference>
<evidence type="ECO:0000313" key="157">
    <source>
        <dbReference type="Proteomes" id="UP000840197"/>
    </source>
</evidence>
<evidence type="ECO:0000313" key="12">
    <source>
        <dbReference type="EMBL" id="EAD5785858.1"/>
    </source>
</evidence>
<dbReference type="EMBL" id="AAAMZD010000004">
    <property type="protein sequence ID" value="EAD3792985.1"/>
    <property type="molecule type" value="Genomic_DNA"/>
</dbReference>
<dbReference type="Proteomes" id="UP000530452">
    <property type="component" value="Unassembled WGS sequence"/>
</dbReference>
<evidence type="ECO:0000313" key="8">
    <source>
        <dbReference type="EMBL" id="EAC9041290.1"/>
    </source>
</evidence>
<evidence type="ECO:0000313" key="46">
    <source>
        <dbReference type="EMBL" id="EAH4372732.1"/>
    </source>
</evidence>
<evidence type="ECO:0000313" key="135">
    <source>
        <dbReference type="Proteomes" id="UP000484022"/>
    </source>
</evidence>
<evidence type="ECO:0000313" key="80">
    <source>
        <dbReference type="EMBL" id="KAA9450436.1"/>
    </source>
</evidence>
<evidence type="ECO:0000313" key="32">
    <source>
        <dbReference type="EMBL" id="EAG6169545.1"/>
    </source>
</evidence>
<evidence type="ECO:0000313" key="3">
    <source>
        <dbReference type="EMBL" id="EAC4552327.1"/>
    </source>
</evidence>
<dbReference type="Proteomes" id="UP000843503">
    <property type="component" value="Unassembled WGS sequence"/>
</dbReference>
<evidence type="ECO:0000313" key="14">
    <source>
        <dbReference type="EMBL" id="EAE0769013.1"/>
    </source>
</evidence>
<dbReference type="Proteomes" id="UP000840039">
    <property type="component" value="Unassembled WGS sequence"/>
</dbReference>
<evidence type="ECO:0000313" key="67">
    <source>
        <dbReference type="EMBL" id="HAA8489185.1"/>
    </source>
</evidence>
<evidence type="ECO:0000313" key="158">
    <source>
        <dbReference type="Proteomes" id="UP000840567"/>
    </source>
</evidence>
<dbReference type="EMBL" id="AABGHY010000004">
    <property type="protein sequence ID" value="EAH3294260.1"/>
    <property type="molecule type" value="Genomic_DNA"/>
</dbReference>
<evidence type="ECO:0000313" key="23">
    <source>
        <dbReference type="EMBL" id="EAG0867299.1"/>
    </source>
</evidence>
<evidence type="ECO:0000313" key="22">
    <source>
        <dbReference type="EMBL" id="EAE5604481.1"/>
    </source>
</evidence>
<evidence type="ECO:0000313" key="119">
    <source>
        <dbReference type="Proteomes" id="UP000410967"/>
    </source>
</evidence>
<dbReference type="EMBL" id="AANOZB010000001">
    <property type="protein sequence ID" value="EDP8408694.1"/>
    <property type="molecule type" value="Genomic_DNA"/>
</dbReference>
<dbReference type="Proteomes" id="UP000540117">
    <property type="component" value="Unassembled WGS sequence"/>
</dbReference>
<evidence type="ECO:0000313" key="88">
    <source>
        <dbReference type="EMBL" id="UUJ79215.1"/>
    </source>
</evidence>
<dbReference type="Proteomes" id="UP000467536">
    <property type="component" value="Unassembled WGS sequence"/>
</dbReference>
<evidence type="ECO:0000313" key="57">
    <source>
        <dbReference type="EMBL" id="ECY9781816.1"/>
    </source>
</evidence>
<dbReference type="EMBL" id="AACKDQ010000006">
    <property type="protein sequence ID" value="EAK9316232.1"/>
    <property type="molecule type" value="Genomic_DNA"/>
</dbReference>
<dbReference type="EMBL" id="AABATR010000007">
    <property type="protein sequence ID" value="EAG1894453.1"/>
    <property type="molecule type" value="Genomic_DNA"/>
</dbReference>
<evidence type="ECO:0000313" key="148">
    <source>
        <dbReference type="Proteomes" id="UP000540117"/>
    </source>
</evidence>
<dbReference type="EMBL" id="RCRQ01000001">
    <property type="protein sequence ID" value="MCO37195.1"/>
    <property type="molecule type" value="Genomic_DNA"/>
</dbReference>
<dbReference type="EMBL" id="AAAIJX010000001">
    <property type="protein sequence ID" value="EAC4481456.1"/>
    <property type="molecule type" value="Genomic_DNA"/>
</dbReference>
<evidence type="ECO:0000313" key="132">
    <source>
        <dbReference type="Proteomes" id="UP000478704"/>
    </source>
</evidence>
<dbReference type="EMBL" id="QXLS01000004">
    <property type="protein sequence ID" value="RKA07719.1"/>
    <property type="molecule type" value="Genomic_DNA"/>
</dbReference>
<dbReference type="Proteomes" id="UP000193519">
    <property type="component" value="Chromosome"/>
</dbReference>
<dbReference type="OMA" id="HFFRKKH"/>
<dbReference type="Proteomes" id="UP000840567">
    <property type="component" value="Unassembled WGS sequence"/>
</dbReference>
<reference evidence="82 150" key="11">
    <citation type="submission" date="2020-06" db="EMBL/GenBank/DDBJ databases">
        <title>Two Listeria outbreaks in Switzerland in 2018 and 2020.</title>
        <authorList>
            <person name="Stevens M.J.A."/>
            <person name="Bloemberg G."/>
            <person name="Nusch-Inderbinnen M."/>
            <person name="Stephan R."/>
        </authorList>
    </citation>
    <scope>NUCLEOTIDE SEQUENCE [LARGE SCALE GENOMIC DNA]</scope>
    <source>
        <strain evidence="82 150">N18-0707</strain>
    </source>
</reference>
<evidence type="ECO:0000313" key="97">
    <source>
        <dbReference type="Proteomes" id="UP000337746"/>
    </source>
</evidence>
<dbReference type="Proteomes" id="UP000331186">
    <property type="component" value="Unassembled WGS sequence"/>
</dbReference>
<dbReference type="Proteomes" id="UP000337746">
    <property type="component" value="Unassembled WGS sequence"/>
</dbReference>
<dbReference type="EMBL" id="AABBYJ010000004">
    <property type="protein sequence ID" value="EAG4331078.1"/>
    <property type="molecule type" value="Genomic_DNA"/>
</dbReference>
<dbReference type="EMBL" id="MJTJ01000015">
    <property type="protein sequence ID" value="OET50149.1"/>
    <property type="molecule type" value="Genomic_DNA"/>
</dbReference>
<dbReference type="Proteomes" id="UP000376505">
    <property type="component" value="Unassembled WGS sequence"/>
</dbReference>
<dbReference type="EMBL" id="DAAEQL010000001">
    <property type="protein sequence ID" value="HAA8489185.1"/>
    <property type="molecule type" value="Genomic_DNA"/>
</dbReference>
<dbReference type="Proteomes" id="UP000460224">
    <property type="component" value="Unassembled WGS sequence"/>
</dbReference>
<organism evidence="51 116">
    <name type="scientific">Listeria monocytogenes</name>
    <dbReference type="NCBI Taxonomy" id="1639"/>
    <lineage>
        <taxon>Bacteria</taxon>
        <taxon>Bacillati</taxon>
        <taxon>Bacillota</taxon>
        <taxon>Bacilli</taxon>
        <taxon>Bacillales</taxon>
        <taxon>Listeriaceae</taxon>
        <taxon>Listeria</taxon>
    </lineage>
</organism>
<dbReference type="EMBL" id="AAAJWF010000002">
    <property type="protein sequence ID" value="EAC7479786.1"/>
    <property type="molecule type" value="Genomic_DNA"/>
</dbReference>
<evidence type="ECO:0000313" key="86">
    <source>
        <dbReference type="EMBL" id="RKC05158.1"/>
    </source>
</evidence>
<dbReference type="EMBL" id="DAAEZQ010000003">
    <property type="protein sequence ID" value="HAA9721775.1"/>
    <property type="molecule type" value="Genomic_DNA"/>
</dbReference>
<dbReference type="EMBL" id="VTIK01000008">
    <property type="protein sequence ID" value="TYU50398.1"/>
    <property type="molecule type" value="Genomic_DNA"/>
</dbReference>
<evidence type="ECO:0000313" key="134">
    <source>
        <dbReference type="Proteomes" id="UP000481141"/>
    </source>
</evidence>
<dbReference type="EMBL" id="AABAGT010000011">
    <property type="protein sequence ID" value="EAG0867299.1"/>
    <property type="molecule type" value="Genomic_DNA"/>
</dbReference>
<dbReference type="Proteomes" id="UP000413786">
    <property type="component" value="Unassembled WGS sequence"/>
</dbReference>
<evidence type="ECO:0000313" key="74">
    <source>
        <dbReference type="EMBL" id="HAC0012530.1"/>
    </source>
</evidence>
<evidence type="ECO:0000313" key="162">
    <source>
        <dbReference type="Proteomes" id="UP000844415"/>
    </source>
</evidence>
<dbReference type="EMBL" id="AAALRN010000004">
    <property type="protein sequence ID" value="EAD1185287.1"/>
    <property type="molecule type" value="Genomic_DNA"/>
</dbReference>
<evidence type="ECO:0000313" key="33">
    <source>
        <dbReference type="EMBL" id="EAG6763379.1"/>
    </source>
</evidence>
<evidence type="ECO:0000313" key="2">
    <source>
        <dbReference type="EMBL" id="EAC4481456.1"/>
    </source>
</evidence>
<dbReference type="EMBL" id="AABBZO010000005">
    <property type="protein sequence ID" value="EAG4461805.1"/>
    <property type="molecule type" value="Genomic_DNA"/>
</dbReference>
<dbReference type="EMBL" id="AABEVT010000002">
    <property type="protein sequence ID" value="EAH0251594.1"/>
    <property type="molecule type" value="Genomic_DNA"/>
</dbReference>
<dbReference type="EMBL" id="AANEHK010000008">
    <property type="protein sequence ID" value="EDO0986285.1"/>
    <property type="molecule type" value="Genomic_DNA"/>
</dbReference>
<dbReference type="Proteomes" id="UP000379076">
    <property type="component" value="Unassembled WGS sequence"/>
</dbReference>
<dbReference type="EMBL" id="AAAIKW010000004">
    <property type="protein sequence ID" value="EAC4552327.1"/>
    <property type="molecule type" value="Genomic_DNA"/>
</dbReference>
<evidence type="ECO:0000313" key="43">
    <source>
        <dbReference type="EMBL" id="EAH3125858.1"/>
    </source>
</evidence>
<dbReference type="KEGG" id="lmoe:BN418_2517"/>
<dbReference type="EMBL" id="AAHZFN010000012">
    <property type="protein sequence ID" value="ECB9474049.1"/>
    <property type="molecule type" value="Genomic_DNA"/>
</dbReference>
<dbReference type="Proteomes" id="UP000489121">
    <property type="component" value="Unassembled WGS sequence"/>
</dbReference>
<evidence type="ECO:0000313" key="143">
    <source>
        <dbReference type="Proteomes" id="UP000528151"/>
    </source>
</evidence>
<dbReference type="Proteomes" id="UP000548826">
    <property type="component" value="Unassembled WGS sequence"/>
</dbReference>
<dbReference type="Proteomes" id="UP000529135">
    <property type="component" value="Unassembled WGS sequence"/>
</dbReference>
<dbReference type="EMBL" id="AAAJCR010000004">
    <property type="protein sequence ID" value="EAC5949348.1"/>
    <property type="molecule type" value="Genomic_DNA"/>
</dbReference>
<dbReference type="EMBL" id="AABCVX010000004">
    <property type="protein sequence ID" value="EAG6169545.1"/>
    <property type="molecule type" value="Genomic_DNA"/>
</dbReference>
<evidence type="ECO:0000313" key="48">
    <source>
        <dbReference type="EMBL" id="EAK9316232.1"/>
    </source>
</evidence>
<evidence type="ECO:0000313" key="114">
    <source>
        <dbReference type="Proteomes" id="UP000388699"/>
    </source>
</evidence>
<dbReference type="EMBL" id="AAAKQF010000011">
    <property type="protein sequence ID" value="EAC9041290.1"/>
    <property type="molecule type" value="Genomic_DNA"/>
</dbReference>
<evidence type="ECO:0000313" key="13">
    <source>
        <dbReference type="EMBL" id="EAD8145614.1"/>
    </source>
</evidence>
<evidence type="ECO:0000313" key="133">
    <source>
        <dbReference type="Proteomes" id="UP000478945"/>
    </source>
</evidence>
<evidence type="ECO:0000313" key="77">
    <source>
        <dbReference type="EMBL" id="HAC3055297.1"/>
    </source>
</evidence>
<reference evidence="68" key="10">
    <citation type="submission" date="2019-11" db="EMBL/GenBank/DDBJ databases">
        <authorList>
            <consortium name="NCBI Pathogen Detection Project"/>
        </authorList>
    </citation>
    <scope>NUCLEOTIDE SEQUENCE</scope>
    <source>
        <strain evidence="66">09CEB371LM</strain>
        <strain evidence="78">2017-325981-023-01</strain>
        <strain evidence="72">CFIAFB20100120</strain>
        <strain evidence="71">CFIAFB20130012</strain>
        <strain evidence="70">CFIAFB20140010</strain>
        <strain evidence="73">CFIAFB20160038</strain>
        <strain evidence="69">CFIAFB20160079</strain>
        <strain evidence="75">CFIAFB20170037</strain>
        <strain evidence="74">CFIAFB20170045</strain>
        <strain evidence="76">DMG1500109</strain>
        <strain evidence="68">HPB3501</strain>
        <strain evidence="77">LiDS0115</strain>
        <strain evidence="67">Sam_F526FDD3-C0F7-43DB-B204-E231FEF9C926</strain>
        <strain evidence="79">SFBRL218_S4</strain>
    </source>
</reference>
<evidence type="ECO:0000313" key="90">
    <source>
        <dbReference type="Proteomes" id="UP000272537"/>
    </source>
</evidence>
<dbReference type="Proteomes" id="UP000350032">
    <property type="component" value="Unassembled WGS sequence"/>
</dbReference>
<evidence type="ECO:0000313" key="42">
    <source>
        <dbReference type="EMBL" id="EAH2282063.1"/>
    </source>
</evidence>
<dbReference type="EMBL" id="DAAKPP010000003">
    <property type="protein sequence ID" value="HAC3055297.1"/>
    <property type="molecule type" value="Genomic_DNA"/>
</dbReference>
<evidence type="ECO:0000313" key="138">
    <source>
        <dbReference type="Proteomes" id="UP000522199"/>
    </source>
</evidence>
<evidence type="ECO:0000313" key="152">
    <source>
        <dbReference type="Proteomes" id="UP000548278"/>
    </source>
</evidence>
<evidence type="ECO:0000313" key="99">
    <source>
        <dbReference type="Proteomes" id="UP000344343"/>
    </source>
</evidence>
<evidence type="ECO:0000313" key="56">
    <source>
        <dbReference type="EMBL" id="ECY6544086.1"/>
    </source>
</evidence>
<dbReference type="Proteomes" id="UP000336166">
    <property type="component" value="Unassembled WGS sequence"/>
</dbReference>
<evidence type="ECO:0000313" key="24">
    <source>
        <dbReference type="EMBL" id="EAG0994529.1"/>
    </source>
</evidence>
<reference evidence="157 158" key="3">
    <citation type="journal article" date="2018" name="Genome Biol.">
        <title>SKESA: strategic k-mer extension for scrupulous assemblies.</title>
        <authorList>
            <person name="Souvorov A."/>
            <person name="Agarwala R."/>
            <person name="Lipman D.J."/>
        </authorList>
    </citation>
    <scope>NUCLEOTIDE SEQUENCE [LARGE SCALE GENOMIC DNA]</scope>
    <source>
        <strain evidence="66">09CEB371LM</strain>
        <strain evidence="78">2017-325981-023-01</strain>
        <strain evidence="72 162">CFIAFB20100120</strain>
        <strain evidence="71 157">CFIAFB20130012</strain>
        <strain evidence="70">CFIAFB20140010</strain>
        <strain evidence="73">CFIAFB20160038</strain>
        <strain evidence="69 163">CFIAFB20160079</strain>
        <strain evidence="75">CFIAFB20170037</strain>
        <strain evidence="74 159">CFIAFB20170045</strain>
        <strain evidence="76 161">DMG1500109</strain>
        <strain evidence="68">HPB3501</strain>
        <strain evidence="77 160">LiDS0115</strain>
        <strain evidence="67">Sam_F526FDD3-C0F7-43DB-B204-E231FEF9C926</strain>
        <strain evidence="79">SFBRL218_S4</strain>
    </source>
</reference>
<evidence type="ECO:0000313" key="146">
    <source>
        <dbReference type="Proteomes" id="UP000533021"/>
    </source>
</evidence>
<name>A0A0D8WY50_LISMN</name>
<reference evidence="88" key="12">
    <citation type="submission" date="2022-06" db="EMBL/GenBank/DDBJ databases">
        <title>Complete genomes of Listeria monocytogenes strains L58-55 and 6179.</title>
        <authorList>
            <person name="Schmitz-Esser S."/>
            <person name="Tibbs-Cortes B.W."/>
        </authorList>
    </citation>
    <scope>NUCLEOTIDE SEQUENCE</scope>
    <source>
        <strain evidence="88">L58-55</strain>
    </source>
</reference>
<evidence type="ECO:0000313" key="5">
    <source>
        <dbReference type="EMBL" id="EAC5949348.1"/>
    </source>
</evidence>
<evidence type="ECO:0000313" key="164">
    <source>
        <dbReference type="Proteomes" id="UP000852906"/>
    </source>
</evidence>
<dbReference type="EMBL" id="AALGDA010000004">
    <property type="protein sequence ID" value="ECY9781816.1"/>
    <property type="molecule type" value="Genomic_DNA"/>
</dbReference>
<dbReference type="Proteomes" id="UP000345329">
    <property type="component" value="Unassembled WGS sequence"/>
</dbReference>
<dbReference type="Proteomes" id="UP000840928">
    <property type="component" value="Unassembled WGS sequence"/>
</dbReference>
<dbReference type="EMBL" id="AABFMV010000001">
    <property type="protein sequence ID" value="EAH1613997.1"/>
    <property type="molecule type" value="Genomic_DNA"/>
</dbReference>
<dbReference type="Proteomes" id="UP000484022">
    <property type="component" value="Unassembled WGS sequence"/>
</dbReference>
<evidence type="ECO:0000313" key="69">
    <source>
        <dbReference type="EMBL" id="HAB7363510.1"/>
    </source>
</evidence>
<dbReference type="Proteomes" id="UP000389283">
    <property type="component" value="Unassembled WGS sequence"/>
</dbReference>
<dbReference type="Proteomes" id="UP000535556">
    <property type="component" value="Unassembled WGS sequence"/>
</dbReference>
<evidence type="ECO:0000313" key="116">
    <source>
        <dbReference type="Proteomes" id="UP000398321"/>
    </source>
</evidence>
<dbReference type="EMBL" id="JACAVN010000009">
    <property type="protein sequence ID" value="NYA02648.1"/>
    <property type="molecule type" value="Genomic_DNA"/>
</dbReference>
<dbReference type="EMBL" id="QUQA01000008">
    <property type="protein sequence ID" value="RKC05158.1"/>
    <property type="molecule type" value="Genomic_DNA"/>
</dbReference>
<dbReference type="EMBL" id="AANCZP010000002">
    <property type="protein sequence ID" value="EDN8269474.1"/>
    <property type="molecule type" value="Genomic_DNA"/>
</dbReference>
<evidence type="ECO:0000313" key="36">
    <source>
        <dbReference type="EMBL" id="EAG9386170.1"/>
    </source>
</evidence>
<dbReference type="Proteomes" id="UP000378540">
    <property type="component" value="Unassembled WGS sequence"/>
</dbReference>
<dbReference type="EMBL" id="AABBHO010000028">
    <property type="protein sequence ID" value="EAG2997596.1"/>
    <property type="molecule type" value="Genomic_DNA"/>
</dbReference>
<dbReference type="Proteomes" id="UP000427828">
    <property type="component" value="Unassembled WGS sequence"/>
</dbReference>
<evidence type="ECO:0000313" key="16">
    <source>
        <dbReference type="EMBL" id="EAE1338108.1"/>
    </source>
</evidence>
<evidence type="ECO:0000313" key="29">
    <source>
        <dbReference type="EMBL" id="EAG2997596.1"/>
    </source>
</evidence>
<dbReference type="EMBL" id="AAHZFY010000026">
    <property type="protein sequence ID" value="ECB9514264.1"/>
    <property type="molecule type" value="Genomic_DNA"/>
</dbReference>
<evidence type="ECO:0000313" key="126">
    <source>
        <dbReference type="Proteomes" id="UP000460224"/>
    </source>
</evidence>
<dbReference type="EMBL" id="AABDGJ010000010">
    <property type="protein sequence ID" value="EAG6991404.1"/>
    <property type="molecule type" value="Genomic_DNA"/>
</dbReference>
<dbReference type="EMBL" id="AAAPCR010000004">
    <property type="protein sequence ID" value="EAD8145614.1"/>
    <property type="molecule type" value="Genomic_DNA"/>
</dbReference>
<evidence type="ECO:0000313" key="50">
    <source>
        <dbReference type="EMBL" id="ECB9474049.1"/>
    </source>
</evidence>
<dbReference type="Proteomes" id="UP000525850">
    <property type="component" value="Unassembled WGS sequence"/>
</dbReference>
<evidence type="ECO:0000313" key="34">
    <source>
        <dbReference type="EMBL" id="EAG6991404.1"/>
    </source>
</evidence>
<evidence type="ECO:0000313" key="142">
    <source>
        <dbReference type="Proteomes" id="UP000527632"/>
    </source>
</evidence>
<evidence type="ECO:0000313" key="71">
    <source>
        <dbReference type="EMBL" id="HAB8399177.1"/>
    </source>
</evidence>
<evidence type="ECO:0000313" key="51">
    <source>
        <dbReference type="EMBL" id="ECB9514264.1"/>
    </source>
</evidence>
<dbReference type="Proteomes" id="UP000478704">
    <property type="component" value="Unassembled WGS sequence"/>
</dbReference>
<evidence type="ECO:0000313" key="85">
    <source>
        <dbReference type="EMBL" id="RKA07719.1"/>
    </source>
</evidence>
<evidence type="ECO:0000313" key="106">
    <source>
        <dbReference type="Proteomes" id="UP000364988"/>
    </source>
</evidence>
<dbReference type="EMBL" id="DAAJFY010000009">
    <property type="protein sequence ID" value="HAC0276142.1"/>
    <property type="molecule type" value="Genomic_DNA"/>
</dbReference>
<evidence type="ECO:0000313" key="72">
    <source>
        <dbReference type="EMBL" id="HAB8556362.1"/>
    </source>
</evidence>
<evidence type="ECO:0000313" key="137">
    <source>
        <dbReference type="Proteomes" id="UP000517258"/>
    </source>
</evidence>
<evidence type="ECO:0000313" key="1">
    <source>
        <dbReference type="EMBL" id="EAC3881196.1"/>
    </source>
</evidence>
<dbReference type="Proteomes" id="UP000841561">
    <property type="component" value="Unassembled WGS sequence"/>
</dbReference>
<dbReference type="EMBL" id="AAAREG010000003">
    <property type="protein sequence ID" value="EAE2353609.1"/>
    <property type="molecule type" value="Genomic_DNA"/>
</dbReference>
<dbReference type="Proteomes" id="UP000517258">
    <property type="component" value="Unassembled WGS sequence"/>
</dbReference>
<dbReference type="Proteomes" id="UP000332711">
    <property type="component" value="Unassembled WGS sequence"/>
</dbReference>
<evidence type="ECO:0000313" key="103">
    <source>
        <dbReference type="Proteomes" id="UP000355989"/>
    </source>
</evidence>
<evidence type="ECO:0000313" key="15">
    <source>
        <dbReference type="EMBL" id="EAE1095924.1"/>
    </source>
</evidence>
<evidence type="ECO:0000313" key="68">
    <source>
        <dbReference type="EMBL" id="HAA9721775.1"/>
    </source>
</evidence>
<dbReference type="EMBL" id="DABJAN010000002">
    <property type="protein sequence ID" value="HAJ9592932.1"/>
    <property type="molecule type" value="Genomic_DNA"/>
</dbReference>
<dbReference type="Proteomes" id="UP000403352">
    <property type="component" value="Unassembled WGS sequence"/>
</dbReference>
<evidence type="ECO:0000313" key="102">
    <source>
        <dbReference type="Proteomes" id="UP000354255"/>
    </source>
</evidence>
<dbReference type="EMBL" id="AABEVI010000001">
    <property type="protein sequence ID" value="EAH0216871.1"/>
    <property type="molecule type" value="Genomic_DNA"/>
</dbReference>
<evidence type="ECO:0000313" key="73">
    <source>
        <dbReference type="EMBL" id="HAB9175938.1"/>
    </source>
</evidence>
<dbReference type="EMBL" id="AANDQG010000002">
    <property type="protein sequence ID" value="EDN9628869.1"/>
    <property type="molecule type" value="Genomic_DNA"/>
</dbReference>
<dbReference type="Proteomes" id="UP000470497">
    <property type="component" value="Unassembled WGS sequence"/>
</dbReference>
<dbReference type="EMBL" id="AALAQH010000004">
    <property type="protein sequence ID" value="ECX6924713.1"/>
    <property type="molecule type" value="Genomic_DNA"/>
</dbReference>
<evidence type="ECO:0000313" key="45">
    <source>
        <dbReference type="EMBL" id="EAH4241757.1"/>
    </source>
</evidence>
<evidence type="ECO:0000313" key="49">
    <source>
        <dbReference type="EMBL" id="EAK9428704.1"/>
    </source>
</evidence>
<dbReference type="EMBL" id="AAAICE010000002">
    <property type="protein sequence ID" value="EAC3881196.1"/>
    <property type="molecule type" value="Genomic_DNA"/>
</dbReference>
<dbReference type="EMBL" id="AABEKY010000001">
    <property type="protein sequence ID" value="EAG9386170.1"/>
    <property type="molecule type" value="Genomic_DNA"/>
</dbReference>
<evidence type="ECO:0000313" key="64">
    <source>
        <dbReference type="EMBL" id="EDP8408694.1"/>
    </source>
</evidence>
<evidence type="ECO:0000313" key="78">
    <source>
        <dbReference type="EMBL" id="HAJ9592932.1"/>
    </source>
</evidence>
<evidence type="ECO:0000313" key="109">
    <source>
        <dbReference type="Proteomes" id="UP000368805"/>
    </source>
</evidence>
<evidence type="ECO:0000313" key="31">
    <source>
        <dbReference type="EMBL" id="EAG4461805.1"/>
    </source>
</evidence>
<evidence type="ECO:0000313" key="163">
    <source>
        <dbReference type="Proteomes" id="UP000845014"/>
    </source>
</evidence>
<evidence type="ECO:0000313" key="96">
    <source>
        <dbReference type="Proteomes" id="UP000336166"/>
    </source>
</evidence>
<dbReference type="KEGG" id="lmom:IJ09_14475"/>
<dbReference type="EMBL" id="AABGUK010000002">
    <property type="protein sequence ID" value="EAH4241757.1"/>
    <property type="molecule type" value="Genomic_DNA"/>
</dbReference>
<dbReference type="Proteomes" id="UP000388699">
    <property type="component" value="Unassembled WGS sequence"/>
</dbReference>
<dbReference type="EMBL" id="AAAJKI010000004">
    <property type="protein sequence ID" value="EAC6547324.1"/>
    <property type="molecule type" value="Genomic_DNA"/>
</dbReference>
<dbReference type="EMBL" id="AAAQVA010000002">
    <property type="protein sequence ID" value="EAE1631580.1"/>
    <property type="molecule type" value="Genomic_DNA"/>
</dbReference>
<dbReference type="Proteomes" id="UP000344343">
    <property type="component" value="Unassembled WGS sequence"/>
</dbReference>
<evidence type="ECO:0000313" key="144">
    <source>
        <dbReference type="Proteomes" id="UP000529135"/>
    </source>
</evidence>
<dbReference type="EMBL" id="AABDDO010000002">
    <property type="protein sequence ID" value="EAG6763379.1"/>
    <property type="molecule type" value="Genomic_DNA"/>
</dbReference>
<dbReference type="Proteomes" id="UP000540417">
    <property type="component" value="Unassembled WGS sequence"/>
</dbReference>
<dbReference type="Proteomes" id="UP000383365">
    <property type="component" value="Unassembled WGS sequence"/>
</dbReference>
<dbReference type="EMBL" id="AABEQV010000001">
    <property type="protein sequence ID" value="EAG9855662.1"/>
    <property type="molecule type" value="Genomic_DNA"/>
</dbReference>
<dbReference type="EMBL" id="AANDSR010000009">
    <property type="protein sequence ID" value="EDN9837524.1"/>
    <property type="molecule type" value="Genomic_DNA"/>
</dbReference>
<evidence type="ECO:0000313" key="155">
    <source>
        <dbReference type="Proteomes" id="UP000566597"/>
    </source>
</evidence>
<dbReference type="EMBL" id="DAAJZA010000011">
    <property type="protein sequence ID" value="HAC1755955.1"/>
    <property type="molecule type" value="Genomic_DNA"/>
</dbReference>
<evidence type="ECO:0000313" key="9">
    <source>
        <dbReference type="EMBL" id="EAD1185287.1"/>
    </source>
</evidence>
<dbReference type="Proteomes" id="UP000852906">
    <property type="component" value="Unassembled WGS sequence"/>
</dbReference>
<dbReference type="Proteomes" id="UP000356407">
    <property type="component" value="Unassembled WGS sequence"/>
</dbReference>
<evidence type="ECO:0000313" key="120">
    <source>
        <dbReference type="Proteomes" id="UP000413786"/>
    </source>
</evidence>
<dbReference type="Proteomes" id="UP000371553">
    <property type="component" value="Unassembled WGS sequence"/>
</dbReference>
<evidence type="ECO:0000313" key="113">
    <source>
        <dbReference type="Proteomes" id="UP000379076"/>
    </source>
</evidence>
<evidence type="ECO:0000313" key="75">
    <source>
        <dbReference type="EMBL" id="HAC0276142.1"/>
    </source>
</evidence>
<dbReference type="Proteomes" id="UP000546397">
    <property type="component" value="Unassembled WGS sequence"/>
</dbReference>
<evidence type="ECO:0000313" key="127">
    <source>
        <dbReference type="Proteomes" id="UP000467247"/>
    </source>
</evidence>
<dbReference type="EMBL" id="AABGFX010000001">
    <property type="protein sequence ID" value="EAH3125858.1"/>
    <property type="molecule type" value="Genomic_DNA"/>
</dbReference>
<dbReference type="EMBL" id="AABAYG010000002">
    <property type="protein sequence ID" value="EAG2244748.1"/>
    <property type="molecule type" value="Genomic_DNA"/>
</dbReference>
<evidence type="ECO:0000313" key="140">
    <source>
        <dbReference type="Proteomes" id="UP000525068"/>
    </source>
</evidence>
<proteinExistence type="predicted"/>
<evidence type="ECO:0000313" key="111">
    <source>
        <dbReference type="Proteomes" id="UP000376505"/>
    </source>
</evidence>
<evidence type="ECO:0000313" key="139">
    <source>
        <dbReference type="Proteomes" id="UP000524387"/>
    </source>
</evidence>
<evidence type="ECO:0000313" key="7">
    <source>
        <dbReference type="EMBL" id="EAC7479786.1"/>
    </source>
</evidence>
<evidence type="ECO:0000313" key="52">
    <source>
        <dbReference type="EMBL" id="ECC1556565.1"/>
    </source>
</evidence>
<dbReference type="Proteomes" id="UP000335978">
    <property type="component" value="Unassembled WGS sequence"/>
</dbReference>
<evidence type="ECO:0000313" key="91">
    <source>
        <dbReference type="Proteomes" id="UP000280270"/>
    </source>
</evidence>
<evidence type="ECO:0000313" key="105">
    <source>
        <dbReference type="Proteomes" id="UP000358545"/>
    </source>
</evidence>
<dbReference type="Proteomes" id="UP000410967">
    <property type="component" value="Unassembled WGS sequence"/>
</dbReference>
<dbReference type="Proteomes" id="UP000365297">
    <property type="component" value="Unassembled WGS sequence"/>
</dbReference>
<dbReference type="Proteomes" id="UP000322220">
    <property type="component" value="Unassembled WGS sequence"/>
</dbReference>
<dbReference type="EMBL" id="AANPAU010000008">
    <property type="protein sequence ID" value="EDP8514796.1"/>
    <property type="molecule type" value="Genomic_DNA"/>
</dbReference>
<evidence type="ECO:0000313" key="54">
    <source>
        <dbReference type="EMBL" id="ECR7122587.1"/>
    </source>
</evidence>
<evidence type="ECO:0000313" key="123">
    <source>
        <dbReference type="Proteomes" id="UP000427828"/>
    </source>
</evidence>
<dbReference type="EMBL" id="AACJYH010000001">
    <property type="protein sequence ID" value="EAK8896112.1"/>
    <property type="molecule type" value="Genomic_DNA"/>
</dbReference>
<evidence type="ECO:0000313" key="84">
    <source>
        <dbReference type="EMBL" id="RJZ22896.1"/>
    </source>
</evidence>
<evidence type="ECO:0000313" key="81">
    <source>
        <dbReference type="EMBL" id="MCO37195.1"/>
    </source>
</evidence>
<evidence type="ECO:0000313" key="149">
    <source>
        <dbReference type="Proteomes" id="UP000540417"/>
    </source>
</evidence>
<dbReference type="Proteomes" id="UP000458487">
    <property type="component" value="Unassembled WGS sequence"/>
</dbReference>
<evidence type="ECO:0000313" key="93">
    <source>
        <dbReference type="Proteomes" id="UP000322220"/>
    </source>
</evidence>
<evidence type="ECO:0000313" key="112">
    <source>
        <dbReference type="Proteomes" id="UP000378540"/>
    </source>
</evidence>
<dbReference type="Proteomes" id="UP000280270">
    <property type="component" value="Unassembled WGS sequence"/>
</dbReference>
<dbReference type="EMBL" id="AAANYN010000018">
    <property type="protein sequence ID" value="EAD5774909.1"/>
    <property type="molecule type" value="Genomic_DNA"/>
</dbReference>
<dbReference type="Proteomes" id="UP000355989">
    <property type="component" value="Unassembled WGS sequence"/>
</dbReference>
<evidence type="ECO:0000313" key="40">
    <source>
        <dbReference type="EMBL" id="EAH0251594.1"/>
    </source>
</evidence>
<evidence type="ECO:0000313" key="136">
    <source>
        <dbReference type="Proteomes" id="UP000489121"/>
    </source>
</evidence>
<reference evidence="90 91" key="2">
    <citation type="journal article" date="2018" name="BMC Genomics">
        <title>Genes significantly associated with lineage II food isolates of Listeria monocytogenes.</title>
        <authorList>
            <person name="Pirone-Davies C."/>
            <person name="Chen Y."/>
            <person name="Pightling A."/>
            <person name="Ryan G."/>
            <person name="Wang Y."/>
            <person name="Yao K."/>
            <person name="Hoffmann M."/>
            <person name="Allard M.W."/>
        </authorList>
    </citation>
    <scope>NUCLEOTIDE SEQUENCE [LARGE SCALE GENOMIC DNA]</scope>
    <source>
        <strain evidence="86 91">CFSAN028761</strain>
        <strain evidence="84 92">PNUSAL000190</strain>
        <strain evidence="85 90">PNUSAL000550</strain>
    </source>
</reference>
<evidence type="ECO:0000313" key="122">
    <source>
        <dbReference type="Proteomes" id="UP000423131"/>
    </source>
</evidence>
<evidence type="ECO:0000313" key="59">
    <source>
        <dbReference type="EMBL" id="EDN7715354.1"/>
    </source>
</evidence>
<evidence type="ECO:0000313" key="28">
    <source>
        <dbReference type="EMBL" id="EAG2515250.1"/>
    </source>
</evidence>
<evidence type="ECO:0000313" key="121">
    <source>
        <dbReference type="Proteomes" id="UP000421738"/>
    </source>
</evidence>
<dbReference type="Proteomes" id="UP000272537">
    <property type="component" value="Unassembled WGS sequence"/>
</dbReference>
<reference evidence="87 93" key="8">
    <citation type="submission" date="2019-08" db="EMBL/GenBank/DDBJ databases">
        <title>Soil Listeria distribution.</title>
        <authorList>
            <person name="Liao J."/>
        </authorList>
    </citation>
    <scope>NUCLEOTIDE SEQUENCE [LARGE SCALE GENOMIC DNA]</scope>
    <source>
        <strain evidence="87 93">IN-RH-2-BL1</strain>
    </source>
</reference>
<evidence type="ECO:0000313" key="124">
    <source>
        <dbReference type="Proteomes" id="UP000455569"/>
    </source>
</evidence>
<protein>
    <submittedName>
        <fullName evidence="51">Uncharacterized protein</fullName>
    </submittedName>
</protein>
<dbReference type="EMBL" id="AAMGHX010000002">
    <property type="protein sequence ID" value="EDH0841155.1"/>
    <property type="molecule type" value="Genomic_DNA"/>
</dbReference>
<evidence type="ECO:0000313" key="27">
    <source>
        <dbReference type="EMBL" id="EAG2244748.1"/>
    </source>
</evidence>
<dbReference type="EMBL" id="DABXZF010000021">
    <property type="protein sequence ID" value="HAO5922884.1"/>
    <property type="molecule type" value="Genomic_DNA"/>
</dbReference>
<evidence type="ECO:0000313" key="19">
    <source>
        <dbReference type="EMBL" id="EAE2658978.1"/>
    </source>
</evidence>
<dbReference type="Proteomes" id="UP000840197">
    <property type="component" value="Unassembled WGS sequence"/>
</dbReference>
<dbReference type="Proteomes" id="UP000401273">
    <property type="component" value="Unassembled WGS sequence"/>
</dbReference>
<dbReference type="EMBL" id="AAIAJJ010000003">
    <property type="protein sequence ID" value="ECC1556565.1"/>
    <property type="molecule type" value="Genomic_DNA"/>
</dbReference>
<dbReference type="EMBL" id="AAAQQZ010000002">
    <property type="protein sequence ID" value="EAE1338108.1"/>
    <property type="molecule type" value="Genomic_DNA"/>
</dbReference>
<dbReference type="Proteomes" id="UP000566597">
    <property type="component" value="Unassembled WGS sequence"/>
</dbReference>
<evidence type="ECO:0000313" key="115">
    <source>
        <dbReference type="Proteomes" id="UP000389283"/>
    </source>
</evidence>
<evidence type="ECO:0000313" key="147">
    <source>
        <dbReference type="Proteomes" id="UP000535556"/>
    </source>
</evidence>
<dbReference type="EMBL" id="AABFVG010000004">
    <property type="protein sequence ID" value="EAH2282063.1"/>
    <property type="molecule type" value="Genomic_DNA"/>
</dbReference>
<dbReference type="RefSeq" id="WP_003722350.1">
    <property type="nucleotide sequence ID" value="NC_021823.1"/>
</dbReference>
<evidence type="ECO:0000313" key="154">
    <source>
        <dbReference type="Proteomes" id="UP000549379"/>
    </source>
</evidence>
<evidence type="ECO:0000313" key="125">
    <source>
        <dbReference type="Proteomes" id="UP000458487"/>
    </source>
</evidence>
<evidence type="ECO:0000313" key="65">
    <source>
        <dbReference type="EMBL" id="EDP8514796.1"/>
    </source>
</evidence>
<dbReference type="Proteomes" id="UP000524387">
    <property type="component" value="Unassembled WGS sequence"/>
</dbReference>
<evidence type="ECO:0000313" key="62">
    <source>
        <dbReference type="EMBL" id="EDN9837524.1"/>
    </source>
</evidence>
<evidence type="ECO:0000313" key="41">
    <source>
        <dbReference type="EMBL" id="EAH1613997.1"/>
    </source>
</evidence>
<reference evidence="83 164" key="1">
    <citation type="submission" date="2016-09" db="EMBL/GenBank/DDBJ databases">
        <title>100K Listeria isolates.</title>
        <authorList>
            <person name="Chen P."/>
            <person name="Weimer B.C."/>
            <person name="Kong N."/>
            <person name="Huang B."/>
        </authorList>
    </citation>
    <scope>NUCLEOTIDE SEQUENCE [LARGE SCALE GENOMIC DNA]</scope>
    <source>
        <strain evidence="83 164">BCW_2383</strain>
    </source>
</reference>
<evidence type="ECO:0000313" key="35">
    <source>
        <dbReference type="EMBL" id="EAG9353341.1"/>
    </source>
</evidence>
<evidence type="ECO:0000313" key="161">
    <source>
        <dbReference type="Proteomes" id="UP000843775"/>
    </source>
</evidence>
<dbReference type="Proteomes" id="UP000455569">
    <property type="component" value="Unassembled WGS sequence"/>
</dbReference>
<evidence type="ECO:0000313" key="4">
    <source>
        <dbReference type="EMBL" id="EAC5550272.1"/>
    </source>
</evidence>
<evidence type="ECO:0000313" key="6">
    <source>
        <dbReference type="EMBL" id="EAC6547324.1"/>
    </source>
</evidence>
<dbReference type="Proteomes" id="UP000842809">
    <property type="component" value="Unassembled WGS sequence"/>
</dbReference>
<dbReference type="EMBL" id="AABEKN010000002">
    <property type="protein sequence ID" value="EAG9353341.1"/>
    <property type="molecule type" value="Genomic_DNA"/>
</dbReference>
<dbReference type="EMBL" id="AANCRK010000004">
    <property type="protein sequence ID" value="EDN7715354.1"/>
    <property type="molecule type" value="Genomic_DNA"/>
</dbReference>
<dbReference type="Proteomes" id="UP000467347">
    <property type="component" value="Unassembled WGS sequence"/>
</dbReference>
<dbReference type="KEGG" id="lmv:Y193_05060"/>
<evidence type="ECO:0000313" key="76">
    <source>
        <dbReference type="EMBL" id="HAC1755955.1"/>
    </source>
</evidence>
<evidence type="ECO:0000313" key="110">
    <source>
        <dbReference type="Proteomes" id="UP000371553"/>
    </source>
</evidence>
<evidence type="ECO:0000313" key="108">
    <source>
        <dbReference type="Proteomes" id="UP000368512"/>
    </source>
</evidence>
<evidence type="ECO:0000313" key="104">
    <source>
        <dbReference type="Proteomes" id="UP000356407"/>
    </source>
</evidence>
<evidence type="ECO:0000313" key="30">
    <source>
        <dbReference type="EMBL" id="EAG4331078.1"/>
    </source>
</evidence>
<gene>
    <name evidence="24" type="ORF">A3R20_07900</name>
    <name evidence="23" type="ORF">A8L61_08365</name>
    <name evidence="34" type="ORF">AB917_12485</name>
    <name evidence="3" type="ORF">ABZ57_07505</name>
    <name evidence="86" type="ORF">AE233_00500</name>
    <name evidence="33" type="ORF">AF817_09075</name>
    <name evidence="83" type="ORF">AJL21_08120</name>
    <name evidence="5" type="ORF">AP104_08090</name>
    <name evidence="15" type="ORF">APD94_08130</name>
    <name evidence="17" type="ORF">ARR48_07150</name>
    <name evidence="16" type="ORF">ART25_04190</name>
    <name evidence="4" type="ORF">ARY78_07515</name>
    <name evidence="28" type="ORF">B1N52_08760</name>
    <name evidence="27" type="ORF">B1S26_04935</name>
    <name evidence="1" type="ORF">B4X68_04090</name>
    <name evidence="29" type="ORF">B5K54_09850</name>
    <name evidence="25" type="ORF">BB997_12620</name>
    <name evidence="55" type="ORF">BCZ19_08545</name>
    <name evidence="26" type="ORF">BCZ21_07450</name>
    <name evidence="88" type="ORF">BES38_12850</name>
    <name evidence="31" type="ORF">CA369_05860</name>
    <name evidence="30" type="ORF">CAV64_07420</name>
    <name evidence="13" type="ORF">CD20_05975</name>
    <name evidence="36" type="ORF">CW845_01505</name>
    <name evidence="35" type="ORF">CW895_05810</name>
    <name evidence="41" type="ORF">D4271_01120</name>
    <name evidence="42" type="ORF">D4920_08280</name>
    <name evidence="37" type="ORF">D4B11_09800</name>
    <name evidence="38" type="ORF">D4C60_01495</name>
    <name evidence="39" type="ORF">D4D89_00945</name>
    <name evidence="40" type="ORF">D4U23_04250</name>
    <name evidence="43" type="ORF">D5M70_00945</name>
    <name evidence="44" type="ORF">D5N24_07625</name>
    <name evidence="47" type="ORF">D7104_00200</name>
    <name evidence="80" type="ORF">DCK61_06865</name>
    <name evidence="32" type="ORF">DCT16_09120</name>
    <name evidence="14" type="ORF">DG57_04130</name>
    <name evidence="81" type="ORF">DOV25_01830</name>
    <name evidence="7" type="ORF">DQ70_03705</name>
    <name evidence="6" type="ORF">DU018_02980</name>
    <name evidence="84" type="ORF">DYZ50_00830</name>
    <name evidence="85" type="ORF">DYZ80_02093</name>
    <name evidence="2" type="ORF">E0I39_00995</name>
    <name evidence="19" type="ORF">E1V33_02285</name>
    <name evidence="20" type="ORF">E1W43_09705</name>
    <name evidence="21" type="ORF">E1W56_09050</name>
    <name evidence="22" type="ORF">E1X78_10195</name>
    <name evidence="45" type="ORF">E5F58_07015</name>
    <name evidence="46" type="ORF">E5H26_08500</name>
    <name evidence="12" type="ORF">EX365_04680</name>
    <name evidence="11" type="ORF">EXZ73_11470</name>
    <name evidence="54" type="ORF">F1788_07620</name>
    <name evidence="56" type="ORF">F6436_07065</name>
    <name evidence="57" type="ORF">F6515_02295</name>
    <name evidence="48" type="ORF">FA835_03830</name>
    <name evidence="49" type="ORF">FC284_10150</name>
    <name evidence="53" type="ORF">FJU19_00985</name>
    <name evidence="51" type="ORF">FLQ97_11050</name>
    <name evidence="50" type="ORF">FLR03_10230</name>
    <name evidence="52" type="ORF">FNX40_07040</name>
    <name evidence="63" type="ORF">FV747_09805</name>
    <name evidence="87" type="ORF">FZW98_13795</name>
    <name evidence="65" type="ORF">G3O21_002229</name>
    <name evidence="64" type="ORF">G3R95_000226</name>
    <name evidence="58" type="ORF">GCV64_08590</name>
    <name evidence="66" type="ORF">GHH22_01610</name>
    <name evidence="67" type="ORF">GHO09_01610</name>
    <name evidence="61" type="ORF">GI230_04580</name>
    <name evidence="76" type="ORF">GI949_13330</name>
    <name evidence="68" type="ORF">GIH49_06385</name>
    <name evidence="62" type="ORF">GJW51_12715</name>
    <name evidence="59" type="ORF">GQG13_09470</name>
    <name evidence="60" type="ORF">GT011_08935</name>
    <name evidence="69" type="ORF">GYO01_05265</name>
    <name evidence="70" type="ORF">GYP27_05870</name>
    <name evidence="71" type="ORF">GYR60_11680</name>
    <name evidence="72" type="ORF">GYS09_03525</name>
    <name evidence="73" type="ORF">GYU24_09435</name>
    <name evidence="74" type="ORF">GYX23_05890</name>
    <name evidence="75" type="ORF">GYY14_12295</name>
    <name evidence="77" type="ORF">GZK27_07245</name>
    <name evidence="78" type="ORF">HQN34_001129</name>
    <name evidence="82" type="ORF">HZJ64_12450</name>
    <name evidence="79" type="ORF">IP987_002079</name>
    <name evidence="8" type="ORF">KV70_13810</name>
    <name evidence="9" type="ORF">QD52_09400</name>
    <name evidence="10" type="ORF">UI29_09420</name>
    <name evidence="18" type="ORF">Y261_04505</name>
</gene>
<dbReference type="EMBL" id="AAARIE010000002">
    <property type="protein sequence ID" value="EAE2658978.1"/>
    <property type="molecule type" value="Genomic_DNA"/>
</dbReference>
<dbReference type="EMBL" id="DAAIHR010000011">
    <property type="protein sequence ID" value="HAB8399177.1"/>
    <property type="molecule type" value="Genomic_DNA"/>
</dbReference>
<reference evidence="121 136" key="9">
    <citation type="submission" date="2019-09" db="EMBL/GenBank/DDBJ databases">
        <authorList>
            <consortium name="PulseNet: The National Subtyping Network for Foodborne Disease Surveillance"/>
            <person name="Tarr C.L."/>
            <person name="Trees E."/>
            <person name="Katz L.S."/>
            <person name="Carleton-Romer H.A."/>
            <person name="Stroika S."/>
            <person name="Kucerova Z."/>
            <person name="Roache K.F."/>
            <person name="Sabol A.L."/>
            <person name="Besser J."/>
            <person name="Gerner-Smidt P."/>
        </authorList>
    </citation>
    <scope>NUCLEOTIDE SEQUENCE [LARGE SCALE GENOMIC DNA]</scope>
    <source>
        <strain evidence="3 98">2015L-6227</strain>
        <strain evidence="18 96">PNUSAL000134</strain>
        <strain evidence="8 102">PNUSAL000910</strain>
        <strain evidence="23 105">PNUSAL002180</strain>
        <strain evidence="25 131">PNUSAL002298</strain>
        <strain evidence="47 101">PNUSAL004402</strain>
        <strain evidence="54 121">PNUSAL005666</strain>
        <strain evidence="57 136">PNUSAL005692</strain>
    </source>
</reference>
<evidence type="ECO:0000313" key="100">
    <source>
        <dbReference type="Proteomes" id="UP000345329"/>
    </source>
</evidence>
<dbReference type="Proteomes" id="UP000844415">
    <property type="component" value="Unassembled WGS sequence"/>
</dbReference>